<organism evidence="2 3">
    <name type="scientific">Pseudonocardia kunmingensis</name>
    <dbReference type="NCBI Taxonomy" id="630975"/>
    <lineage>
        <taxon>Bacteria</taxon>
        <taxon>Bacillati</taxon>
        <taxon>Actinomycetota</taxon>
        <taxon>Actinomycetes</taxon>
        <taxon>Pseudonocardiales</taxon>
        <taxon>Pseudonocardiaceae</taxon>
        <taxon>Pseudonocardia</taxon>
    </lineage>
</organism>
<gene>
    <name evidence="2" type="ORF">FB558_3943</name>
</gene>
<sequence>MSGEMIDDTTGGYEQIRYEVAEQVLTITLNRPERLNAFTRQMAEELIDAFDRADSDDEVRAVVLTGAGRGYCAGADLRSGGATFDYAEGAAHRDHGGQVSLRIFESTKPVIVAFNGPAVGIGVTMTLPADVRLASTEARFGLVFARRGIVMEAASSWFLPRLVGISRALEWANTGRIFDADEALAGGLVRSVHPPEELLPAAYAIAREIAENTAPVSVALNRQMLWRMLGADHPMTAHVLDSRAVQSRGTSEDAKEGVTSFLEKRPARFPDRVSADMPDFYPWWPAMPFRPLNPG</sequence>
<name>A0A543DQ02_9PSEU</name>
<comment type="caution">
    <text evidence="2">The sequence shown here is derived from an EMBL/GenBank/DDBJ whole genome shotgun (WGS) entry which is preliminary data.</text>
</comment>
<evidence type="ECO:0000256" key="1">
    <source>
        <dbReference type="ARBA" id="ARBA00005254"/>
    </source>
</evidence>
<dbReference type="InterPro" id="IPR051053">
    <property type="entry name" value="ECH/Chromodomain_protein"/>
</dbReference>
<dbReference type="Gene3D" id="1.10.12.10">
    <property type="entry name" value="Lyase 2-enoyl-coa Hydratase, Chain A, domain 2"/>
    <property type="match status" value="1"/>
</dbReference>
<dbReference type="PANTHER" id="PTHR43684:SF4">
    <property type="entry name" value="ENOYL-COA HYDRATASE_ISOMERASE FAMILY PROTEIN (AFU_ORTHOLOGUE AFUA_1G01890)"/>
    <property type="match status" value="1"/>
</dbReference>
<dbReference type="Pfam" id="PF00378">
    <property type="entry name" value="ECH_1"/>
    <property type="match status" value="1"/>
</dbReference>
<dbReference type="Gene3D" id="3.90.226.10">
    <property type="entry name" value="2-enoyl-CoA Hydratase, Chain A, domain 1"/>
    <property type="match status" value="1"/>
</dbReference>
<reference evidence="2 3" key="1">
    <citation type="submission" date="2019-06" db="EMBL/GenBank/DDBJ databases">
        <title>Sequencing the genomes of 1000 actinobacteria strains.</title>
        <authorList>
            <person name="Klenk H.-P."/>
        </authorList>
    </citation>
    <scope>NUCLEOTIDE SEQUENCE [LARGE SCALE GENOMIC DNA]</scope>
    <source>
        <strain evidence="2 3">DSM 45301</strain>
    </source>
</reference>
<proteinExistence type="inferred from homology"/>
<evidence type="ECO:0000313" key="2">
    <source>
        <dbReference type="EMBL" id="TQM11384.1"/>
    </source>
</evidence>
<dbReference type="PANTHER" id="PTHR43684">
    <property type="match status" value="1"/>
</dbReference>
<protein>
    <submittedName>
        <fullName evidence="2">Enoyl-CoA hydratase</fullName>
    </submittedName>
</protein>
<dbReference type="Proteomes" id="UP000315677">
    <property type="component" value="Unassembled WGS sequence"/>
</dbReference>
<dbReference type="InterPro" id="IPR029045">
    <property type="entry name" value="ClpP/crotonase-like_dom_sf"/>
</dbReference>
<dbReference type="EMBL" id="VFPA01000002">
    <property type="protein sequence ID" value="TQM11384.1"/>
    <property type="molecule type" value="Genomic_DNA"/>
</dbReference>
<evidence type="ECO:0000313" key="3">
    <source>
        <dbReference type="Proteomes" id="UP000315677"/>
    </source>
</evidence>
<dbReference type="SUPFAM" id="SSF52096">
    <property type="entry name" value="ClpP/crotonase"/>
    <property type="match status" value="1"/>
</dbReference>
<accession>A0A543DQ02</accession>
<dbReference type="GO" id="GO:0003824">
    <property type="term" value="F:catalytic activity"/>
    <property type="evidence" value="ECO:0007669"/>
    <property type="project" value="UniProtKB-ARBA"/>
</dbReference>
<dbReference type="AlphaFoldDB" id="A0A543DQ02"/>
<dbReference type="InterPro" id="IPR014748">
    <property type="entry name" value="Enoyl-CoA_hydra_C"/>
</dbReference>
<keyword evidence="3" id="KW-1185">Reference proteome</keyword>
<dbReference type="CDD" id="cd06558">
    <property type="entry name" value="crotonase-like"/>
    <property type="match status" value="1"/>
</dbReference>
<dbReference type="InterPro" id="IPR001753">
    <property type="entry name" value="Enoyl-CoA_hydra/iso"/>
</dbReference>
<dbReference type="NCBIfam" id="NF006109">
    <property type="entry name" value="PRK08260.1"/>
    <property type="match status" value="1"/>
</dbReference>
<comment type="similarity">
    <text evidence="1">Belongs to the enoyl-CoA hydratase/isomerase family.</text>
</comment>